<dbReference type="InterPro" id="IPR019734">
    <property type="entry name" value="TPR_rpt"/>
</dbReference>
<proteinExistence type="predicted"/>
<sequence length="110" mass="12733">MYYLHISISLSIRNKKEEGIISLDPGVRSFVTEYDPGGNVVEFSDLNKSLEINPNNADALRSRSVNFYLVERYKESLTDLTKSLEINPNNAFILANCEETYRMMKIHWQI</sequence>
<comment type="caution">
    <text evidence="2">The sequence shown here is derived from an EMBL/GenBank/DDBJ whole genome shotgun (WGS) entry which is preliminary data.</text>
</comment>
<evidence type="ECO:0000313" key="3">
    <source>
        <dbReference type="Proteomes" id="UP000266673"/>
    </source>
</evidence>
<name>A0A397VL54_9GLOM</name>
<keyword evidence="1" id="KW-0802">TPR repeat</keyword>
<dbReference type="Gene3D" id="1.25.40.10">
    <property type="entry name" value="Tetratricopeptide repeat domain"/>
    <property type="match status" value="1"/>
</dbReference>
<dbReference type="OrthoDB" id="2420146at2759"/>
<dbReference type="EMBL" id="QKWP01000446">
    <property type="protein sequence ID" value="RIB19906.1"/>
    <property type="molecule type" value="Genomic_DNA"/>
</dbReference>
<dbReference type="Proteomes" id="UP000266673">
    <property type="component" value="Unassembled WGS sequence"/>
</dbReference>
<gene>
    <name evidence="2" type="ORF">C2G38_2180594</name>
</gene>
<evidence type="ECO:0000313" key="2">
    <source>
        <dbReference type="EMBL" id="RIB19906.1"/>
    </source>
</evidence>
<feature type="repeat" description="TPR" evidence="1">
    <location>
        <begin position="57"/>
        <end position="90"/>
    </location>
</feature>
<accession>A0A397VL54</accession>
<dbReference type="SUPFAM" id="SSF48452">
    <property type="entry name" value="TPR-like"/>
    <property type="match status" value="1"/>
</dbReference>
<evidence type="ECO:0000256" key="1">
    <source>
        <dbReference type="PROSITE-ProRule" id="PRU00339"/>
    </source>
</evidence>
<organism evidence="2 3">
    <name type="scientific">Gigaspora rosea</name>
    <dbReference type="NCBI Taxonomy" id="44941"/>
    <lineage>
        <taxon>Eukaryota</taxon>
        <taxon>Fungi</taxon>
        <taxon>Fungi incertae sedis</taxon>
        <taxon>Mucoromycota</taxon>
        <taxon>Glomeromycotina</taxon>
        <taxon>Glomeromycetes</taxon>
        <taxon>Diversisporales</taxon>
        <taxon>Gigasporaceae</taxon>
        <taxon>Gigaspora</taxon>
    </lineage>
</organism>
<keyword evidence="3" id="KW-1185">Reference proteome</keyword>
<reference evidence="2 3" key="1">
    <citation type="submission" date="2018-06" db="EMBL/GenBank/DDBJ databases">
        <title>Comparative genomics reveals the genomic features of Rhizophagus irregularis, R. cerebriforme, R. diaphanum and Gigaspora rosea, and their symbiotic lifestyle signature.</title>
        <authorList>
            <person name="Morin E."/>
            <person name="San Clemente H."/>
            <person name="Chen E.C.H."/>
            <person name="De La Providencia I."/>
            <person name="Hainaut M."/>
            <person name="Kuo A."/>
            <person name="Kohler A."/>
            <person name="Murat C."/>
            <person name="Tang N."/>
            <person name="Roy S."/>
            <person name="Loubradou J."/>
            <person name="Henrissat B."/>
            <person name="Grigoriev I.V."/>
            <person name="Corradi N."/>
            <person name="Roux C."/>
            <person name="Martin F.M."/>
        </authorList>
    </citation>
    <scope>NUCLEOTIDE SEQUENCE [LARGE SCALE GENOMIC DNA]</scope>
    <source>
        <strain evidence="2 3">DAOM 194757</strain>
    </source>
</reference>
<dbReference type="PROSITE" id="PS50005">
    <property type="entry name" value="TPR"/>
    <property type="match status" value="1"/>
</dbReference>
<dbReference type="AlphaFoldDB" id="A0A397VL54"/>
<protein>
    <submittedName>
        <fullName evidence="2">Uncharacterized protein</fullName>
    </submittedName>
</protein>
<dbReference type="InterPro" id="IPR011990">
    <property type="entry name" value="TPR-like_helical_dom_sf"/>
</dbReference>